<dbReference type="AlphaFoldDB" id="Q9AW84"/>
<dbReference type="InterPro" id="IPR014001">
    <property type="entry name" value="Helicase_ATP-bd"/>
</dbReference>
<evidence type="ECO:0000313" key="7">
    <source>
        <dbReference type="Proteomes" id="UP000242167"/>
    </source>
</evidence>
<dbReference type="CDD" id="cd17917">
    <property type="entry name" value="DEXHc_RHA-like"/>
    <property type="match status" value="1"/>
</dbReference>
<evidence type="ECO:0000313" key="6">
    <source>
        <dbReference type="EMBL" id="CAC26985.1"/>
    </source>
</evidence>
<dbReference type="InterPro" id="IPR011709">
    <property type="entry name" value="DEAD-box_helicase_OB_fold"/>
</dbReference>
<dbReference type="InterPro" id="IPR001650">
    <property type="entry name" value="Helicase_C-like"/>
</dbReference>
<dbReference type="GO" id="GO:0009507">
    <property type="term" value="C:chloroplast"/>
    <property type="evidence" value="ECO:0007669"/>
    <property type="project" value="UniProtKB-SubCell"/>
</dbReference>
<dbReference type="GO" id="GO:0004386">
    <property type="term" value="F:helicase activity"/>
    <property type="evidence" value="ECO:0007669"/>
    <property type="project" value="UniProtKB-KW"/>
</dbReference>
<evidence type="ECO:0000259" key="4">
    <source>
        <dbReference type="PROSITE" id="PS51192"/>
    </source>
</evidence>
<organism evidence="6 7">
    <name type="scientific">Guillardia theta</name>
    <name type="common">Cryptophyte</name>
    <name type="synonym">Cryptomonas phi</name>
    <dbReference type="NCBI Taxonomy" id="55529"/>
    <lineage>
        <taxon>Eukaryota</taxon>
        <taxon>Cryptophyceae</taxon>
        <taxon>Pyrenomonadales</taxon>
        <taxon>Geminigeraceae</taxon>
        <taxon>Guillardia</taxon>
    </lineage>
</organism>
<dbReference type="GeneID" id="857452"/>
<dbReference type="PROSITE" id="PS51194">
    <property type="entry name" value="HELICASE_CTER"/>
    <property type="match status" value="1"/>
</dbReference>
<keyword evidence="6" id="KW-0378">Hydrolase</keyword>
<dbReference type="InterPro" id="IPR027417">
    <property type="entry name" value="P-loop_NTPase"/>
</dbReference>
<dbReference type="GO" id="GO:0000390">
    <property type="term" value="P:spliceosomal complex disassembly"/>
    <property type="evidence" value="ECO:0007669"/>
    <property type="project" value="TreeGrafter"/>
</dbReference>
<dbReference type="GO" id="GO:0000428">
    <property type="term" value="C:DNA-directed RNA polymerase complex"/>
    <property type="evidence" value="ECO:0007669"/>
    <property type="project" value="UniProtKB-KW"/>
</dbReference>
<keyword evidence="3" id="KW-0067">ATP-binding</keyword>
<keyword evidence="2" id="KW-0547">Nucleotide-binding</keyword>
<dbReference type="InterPro" id="IPR011545">
    <property type="entry name" value="DEAD/DEAH_box_helicase_dom"/>
</dbReference>
<name>Q9AW84_GUITH</name>
<dbReference type="GO" id="GO:0071013">
    <property type="term" value="C:catalytic step 2 spliceosome"/>
    <property type="evidence" value="ECO:0007669"/>
    <property type="project" value="TreeGrafter"/>
</dbReference>
<dbReference type="PANTHER" id="PTHR18934">
    <property type="entry name" value="ATP-DEPENDENT RNA HELICASE"/>
    <property type="match status" value="1"/>
</dbReference>
<reference evidence="6 7" key="1">
    <citation type="journal article" date="2001" name="Nature">
        <title>The highly reduced genome of an enslaved algal nucleus.</title>
        <authorList>
            <person name="Douglas S."/>
            <person name="Zauner S."/>
            <person name="Fraunholz M."/>
            <person name="Beaton M."/>
            <person name="Penny S."/>
            <person name="Deng L."/>
            <person name="Wu X."/>
            <person name="Reith M."/>
            <person name="Cavalier-Smith T."/>
            <person name="Maier U."/>
        </authorList>
    </citation>
    <scope>NUCLEOTIDE SEQUENCE [LARGE SCALE GENOMIC DNA]</scope>
</reference>
<sequence length="615" mass="72329">MNSIVNEFGIIIKCISNCDILILISETGSGKTCYLPYLLITKNFFNKILISETKRISAISASNYVNKLAESTNMSGYKVRFENNINNQTKIHYMTDGTIVNEILSKNFQLEFDCIIIDEFHERTLNTDLLISLIRQIIISKKKIKIIFLSATLNSNVISNYFKKDIIKLKIPGRKFRIEIFYSKEPQSNYILAIISLISEIHFTKSVNENILVFLPGLYEIYRVKNTLNEIFYRFSEKIYILILHSLLPIKNQIKIISQDLSQKRKIVLSTNLSETSITIKGIYYVIDSGLSKQKITNFKCGFEFLKTLPISKSEAKQRSGRSGRDYNGICYRIYTYFSYKNLKSFSKPEIQKTNLSNFILKILKLGEFFFKKLDLISYPAKKILIRSIEILYIMNAISKRIKITLFGYIMIQFPLDIKLSKIIIETFKSNNIRLKDKILSCISFLALGYYPFEYSNLLSRKNKSTSYIKDDFSFLYNLYNLFSDEILIQQNHLDFFNFVKRIKSQLNEITNRNIEKFRFNVKKDFKIINYNKDLVFYICSGTFLNLARFNRENYKYIEILSELIVEIHPSSLVNTNYTKFCTYYELWISKKNYIKFCSSIDIKWVLYHGRKLFS</sequence>
<dbReference type="Gene3D" id="1.20.120.1080">
    <property type="match status" value="1"/>
</dbReference>
<dbReference type="Gene3D" id="3.40.50.300">
    <property type="entry name" value="P-loop containing nucleotide triphosphate hydrolases"/>
    <property type="match status" value="2"/>
</dbReference>
<dbReference type="PIR" id="A99105">
    <property type="entry name" value="A99105"/>
</dbReference>
<comment type="subcellular location">
    <subcellularLocation>
        <location evidence="1">Plastid</location>
        <location evidence="1">Chloroplast</location>
    </subcellularLocation>
</comment>
<evidence type="ECO:0000256" key="1">
    <source>
        <dbReference type="ARBA" id="ARBA00004229"/>
    </source>
</evidence>
<dbReference type="SUPFAM" id="SSF52540">
    <property type="entry name" value="P-loop containing nucleoside triphosphate hydrolases"/>
    <property type="match status" value="1"/>
</dbReference>
<accession>Q9AW84</accession>
<dbReference type="PROSITE" id="PS51192">
    <property type="entry name" value="HELICASE_ATP_BIND_1"/>
    <property type="match status" value="1"/>
</dbReference>
<proteinExistence type="predicted"/>
<evidence type="ECO:0000256" key="3">
    <source>
        <dbReference type="ARBA" id="ARBA00022840"/>
    </source>
</evidence>
<dbReference type="SMART" id="SM00487">
    <property type="entry name" value="DEXDc"/>
    <property type="match status" value="1"/>
</dbReference>
<dbReference type="GO" id="GO:0005524">
    <property type="term" value="F:ATP binding"/>
    <property type="evidence" value="ECO:0007669"/>
    <property type="project" value="UniProtKB-KW"/>
</dbReference>
<protein>
    <submittedName>
        <fullName evidence="6">ATP-dependent RNA helicase CDC28</fullName>
    </submittedName>
</protein>
<dbReference type="EMBL" id="AJ010592">
    <property type="protein sequence ID" value="CAC26985.1"/>
    <property type="molecule type" value="Genomic_DNA"/>
</dbReference>
<feature type="domain" description="Helicase ATP-binding" evidence="4">
    <location>
        <begin position="12"/>
        <end position="171"/>
    </location>
</feature>
<dbReference type="Proteomes" id="UP000242167">
    <property type="component" value="Nucleomorph 2"/>
</dbReference>
<dbReference type="GO" id="GO:0003723">
    <property type="term" value="F:RNA binding"/>
    <property type="evidence" value="ECO:0007669"/>
    <property type="project" value="TreeGrafter"/>
</dbReference>
<gene>
    <name evidence="6" type="primary">cdc28</name>
</gene>
<keyword evidence="6" id="KW-0347">Helicase</keyword>
<dbReference type="RefSeq" id="XP_001713202.1">
    <property type="nucleotide sequence ID" value="XM_001713150.1"/>
</dbReference>
<dbReference type="Pfam" id="PF07717">
    <property type="entry name" value="OB_NTP_bind"/>
    <property type="match status" value="1"/>
</dbReference>
<evidence type="ECO:0000256" key="2">
    <source>
        <dbReference type="ARBA" id="ARBA00022741"/>
    </source>
</evidence>
<dbReference type="CDD" id="cd18791">
    <property type="entry name" value="SF2_C_RHA"/>
    <property type="match status" value="1"/>
</dbReference>
<dbReference type="Pfam" id="PF00270">
    <property type="entry name" value="DEAD"/>
    <property type="match status" value="1"/>
</dbReference>
<dbReference type="SMART" id="SM00490">
    <property type="entry name" value="HELICc"/>
    <property type="match status" value="1"/>
</dbReference>
<evidence type="ECO:0000259" key="5">
    <source>
        <dbReference type="PROSITE" id="PS51194"/>
    </source>
</evidence>
<feature type="domain" description="Helicase C-terminal" evidence="5">
    <location>
        <begin position="196"/>
        <end position="367"/>
    </location>
</feature>
<dbReference type="PANTHER" id="PTHR18934:SF85">
    <property type="entry name" value="ATP-DEPENDENT RNA HELICASE DHX8"/>
    <property type="match status" value="1"/>
</dbReference>
<dbReference type="Pfam" id="PF00271">
    <property type="entry name" value="Helicase_C"/>
    <property type="match status" value="1"/>
</dbReference>